<dbReference type="Gene3D" id="3.30.70.270">
    <property type="match status" value="1"/>
</dbReference>
<dbReference type="FunFam" id="3.30.70.270:FF:000001">
    <property type="entry name" value="Diguanylate cyclase domain protein"/>
    <property type="match status" value="1"/>
</dbReference>
<dbReference type="RefSeq" id="WP_176312535.1">
    <property type="nucleotide sequence ID" value="NZ_JAKNBA010000022.1"/>
</dbReference>
<dbReference type="SUPFAM" id="SSF55073">
    <property type="entry name" value="Nucleotide cyclase"/>
    <property type="match status" value="1"/>
</dbReference>
<dbReference type="GO" id="GO:0043709">
    <property type="term" value="P:cell adhesion involved in single-species biofilm formation"/>
    <property type="evidence" value="ECO:0007669"/>
    <property type="project" value="TreeGrafter"/>
</dbReference>
<dbReference type="PANTHER" id="PTHR45138">
    <property type="entry name" value="REGULATORY COMPONENTS OF SENSORY TRANSDUCTION SYSTEM"/>
    <property type="match status" value="1"/>
</dbReference>
<dbReference type="Proteomes" id="UP001140979">
    <property type="component" value="Unassembled WGS sequence"/>
</dbReference>
<evidence type="ECO:0000259" key="4">
    <source>
        <dbReference type="PROSITE" id="PS50887"/>
    </source>
</evidence>
<gene>
    <name evidence="5" type="ORF">L9W94_12950</name>
</gene>
<dbReference type="PANTHER" id="PTHR45138:SF9">
    <property type="entry name" value="DIGUANYLATE CYCLASE DGCM-RELATED"/>
    <property type="match status" value="1"/>
</dbReference>
<name>A0A9X4EV84_9VIBR</name>
<reference evidence="5" key="1">
    <citation type="submission" date="2022-02" db="EMBL/GenBank/DDBJ databases">
        <title>Emergence and expansion in Europe of a Vibrio aestuarianus clonal complex pathogenic for oysters.</title>
        <authorList>
            <person name="Mesnil A."/>
            <person name="Travers M.-A."/>
        </authorList>
    </citation>
    <scope>NUCLEOTIDE SEQUENCE</scope>
    <source>
        <strain evidence="5">19_064_11T1</strain>
    </source>
</reference>
<evidence type="ECO:0000256" key="2">
    <source>
        <dbReference type="ARBA" id="ARBA00012528"/>
    </source>
</evidence>
<evidence type="ECO:0000313" key="6">
    <source>
        <dbReference type="Proteomes" id="UP001140979"/>
    </source>
</evidence>
<accession>A0A9X4EV84</accession>
<dbReference type="Gene3D" id="3.30.450.20">
    <property type="entry name" value="PAS domain"/>
    <property type="match status" value="1"/>
</dbReference>
<dbReference type="PROSITE" id="PS50887">
    <property type="entry name" value="GGDEF"/>
    <property type="match status" value="1"/>
</dbReference>
<dbReference type="GO" id="GO:0005886">
    <property type="term" value="C:plasma membrane"/>
    <property type="evidence" value="ECO:0007669"/>
    <property type="project" value="TreeGrafter"/>
</dbReference>
<dbReference type="EMBL" id="JAKNBA010000022">
    <property type="protein sequence ID" value="MDE1243037.1"/>
    <property type="molecule type" value="Genomic_DNA"/>
</dbReference>
<feature type="domain" description="GGDEF" evidence="4">
    <location>
        <begin position="183"/>
        <end position="320"/>
    </location>
</feature>
<dbReference type="EC" id="2.7.7.65" evidence="2"/>
<sequence length="321" mass="37123">MANSPLISAILENPVLMYAFFESLPEPTFLINREGVYVETWGGTDRNRHHNPAIIIGLNQYQVLPHDKARWFNQIIADVIDSGQHQEFEYELDPKTLPCFEGIEGPQDVQYFNALVIPLAGTEYVLWTVRNITEYKRTVEKLATHQLELEKLTYIDHLTQVYNRYAMDSLLPQALDMARLEKSSAAIFMIDIDCFKQYNDHYGHVNGDDVLREVGKLLQHWKRKHDLCFRFGGDEFLLFLTDIDDKQCKDRAYQLLDKVRELAIPHKGSHVSPYVSITIGIQHCVDIPTNMTPQQFVAIADKALFHAKHQQRGTIHMLKKD</sequence>
<dbReference type="Pfam" id="PF08448">
    <property type="entry name" value="PAS_4"/>
    <property type="match status" value="1"/>
</dbReference>
<dbReference type="NCBIfam" id="TIGR00254">
    <property type="entry name" value="GGDEF"/>
    <property type="match status" value="1"/>
</dbReference>
<comment type="caution">
    <text evidence="5">The sequence shown here is derived from an EMBL/GenBank/DDBJ whole genome shotgun (WGS) entry which is preliminary data.</text>
</comment>
<organism evidence="5 6">
    <name type="scientific">Vibrio aestuarianus</name>
    <dbReference type="NCBI Taxonomy" id="28171"/>
    <lineage>
        <taxon>Bacteria</taxon>
        <taxon>Pseudomonadati</taxon>
        <taxon>Pseudomonadota</taxon>
        <taxon>Gammaproteobacteria</taxon>
        <taxon>Vibrionales</taxon>
        <taxon>Vibrionaceae</taxon>
        <taxon>Vibrio</taxon>
    </lineage>
</organism>
<dbReference type="CDD" id="cd01949">
    <property type="entry name" value="GGDEF"/>
    <property type="match status" value="1"/>
</dbReference>
<dbReference type="SUPFAM" id="SSF55785">
    <property type="entry name" value="PYP-like sensor domain (PAS domain)"/>
    <property type="match status" value="1"/>
</dbReference>
<dbReference type="InterPro" id="IPR043128">
    <property type="entry name" value="Rev_trsase/Diguanyl_cyclase"/>
</dbReference>
<comment type="catalytic activity">
    <reaction evidence="3">
        <text>2 GTP = 3',3'-c-di-GMP + 2 diphosphate</text>
        <dbReference type="Rhea" id="RHEA:24898"/>
        <dbReference type="ChEBI" id="CHEBI:33019"/>
        <dbReference type="ChEBI" id="CHEBI:37565"/>
        <dbReference type="ChEBI" id="CHEBI:58805"/>
        <dbReference type="EC" id="2.7.7.65"/>
    </reaction>
</comment>
<dbReference type="Pfam" id="PF00990">
    <property type="entry name" value="GGDEF"/>
    <property type="match status" value="1"/>
</dbReference>
<protein>
    <recommendedName>
        <fullName evidence="2">diguanylate cyclase</fullName>
        <ecNumber evidence="2">2.7.7.65</ecNumber>
    </recommendedName>
</protein>
<comment type="cofactor">
    <cofactor evidence="1">
        <name>Mg(2+)</name>
        <dbReference type="ChEBI" id="CHEBI:18420"/>
    </cofactor>
</comment>
<proteinExistence type="predicted"/>
<dbReference type="GO" id="GO:0052621">
    <property type="term" value="F:diguanylate cyclase activity"/>
    <property type="evidence" value="ECO:0007669"/>
    <property type="project" value="UniProtKB-EC"/>
</dbReference>
<evidence type="ECO:0000256" key="1">
    <source>
        <dbReference type="ARBA" id="ARBA00001946"/>
    </source>
</evidence>
<dbReference type="GO" id="GO:1902201">
    <property type="term" value="P:negative regulation of bacterial-type flagellum-dependent cell motility"/>
    <property type="evidence" value="ECO:0007669"/>
    <property type="project" value="TreeGrafter"/>
</dbReference>
<dbReference type="InterPro" id="IPR000160">
    <property type="entry name" value="GGDEF_dom"/>
</dbReference>
<dbReference type="AlphaFoldDB" id="A0A9X4EV84"/>
<dbReference type="InterPro" id="IPR029787">
    <property type="entry name" value="Nucleotide_cyclase"/>
</dbReference>
<dbReference type="InterPro" id="IPR050469">
    <property type="entry name" value="Diguanylate_Cyclase"/>
</dbReference>
<dbReference type="InterPro" id="IPR013656">
    <property type="entry name" value="PAS_4"/>
</dbReference>
<evidence type="ECO:0000313" key="5">
    <source>
        <dbReference type="EMBL" id="MDE1243037.1"/>
    </source>
</evidence>
<evidence type="ECO:0000256" key="3">
    <source>
        <dbReference type="ARBA" id="ARBA00034247"/>
    </source>
</evidence>
<dbReference type="InterPro" id="IPR035965">
    <property type="entry name" value="PAS-like_dom_sf"/>
</dbReference>
<dbReference type="SMART" id="SM00267">
    <property type="entry name" value="GGDEF"/>
    <property type="match status" value="1"/>
</dbReference>